<dbReference type="PANTHER" id="PTHR22617">
    <property type="entry name" value="CHEMOTAXIS SENSOR HISTIDINE KINASE-RELATED"/>
    <property type="match status" value="1"/>
</dbReference>
<evidence type="ECO:0000259" key="1">
    <source>
        <dbReference type="PROSITE" id="PS50851"/>
    </source>
</evidence>
<comment type="caution">
    <text evidence="2">The sequence shown here is derived from an EMBL/GenBank/DDBJ whole genome shotgun (WGS) entry which is preliminary data.</text>
</comment>
<sequence length="413" mass="45433">MGQYIGFNLGKEEYVIPIVRVQEIMKPSQVTRLPQTPVNVSGILNLRGKTISVINLRDRLGLSYEDSPNTGNVIVMNLGKITFGIKVGAITGVRNIERDMVKTDIPYVSGTESSCVSGIAKMNDGKMVIMLDFPKLLALEDSSLLEDDIVSSEETLDGTTIVTKRVMTIGGEFFVKEVRESFVKTAATKGIDNSAVEKIMADVQRLLGAFASADVEEAEKAIDELSRFGNKEMFSKIGRMTRNLHDSLGEFKRLLDLGLGVTGEEGSPDAQDKLEWVISKTEDAASKTIAIAEKNQAKISAMHEKLEMLDEQFEMNVPGAGKGTFDFMKLELNEVSEDFLEIMLAQEFQDITGQILRKVITLVRELESQLVKLILMFGVKSETPAKPAAAPQAEEVVFTAQEDVDAMLAEFGF</sequence>
<dbReference type="PROSITE" id="PS50851">
    <property type="entry name" value="CHEW"/>
    <property type="match status" value="1"/>
</dbReference>
<protein>
    <submittedName>
        <fullName evidence="2">Protein phosphatase</fullName>
    </submittedName>
</protein>
<dbReference type="PANTHER" id="PTHR22617:SF23">
    <property type="entry name" value="CHEMOTAXIS PROTEIN CHEW"/>
    <property type="match status" value="1"/>
</dbReference>
<dbReference type="InterPro" id="IPR036061">
    <property type="entry name" value="CheW-like_dom_sf"/>
</dbReference>
<dbReference type="Gene3D" id="2.30.30.40">
    <property type="entry name" value="SH3 Domains"/>
    <property type="match status" value="1"/>
</dbReference>
<name>A0ABR5SFN7_9BACT</name>
<dbReference type="SUPFAM" id="SSF75708">
    <property type="entry name" value="Chemotaxis phosphatase CheZ"/>
    <property type="match status" value="1"/>
</dbReference>
<dbReference type="InterPro" id="IPR002545">
    <property type="entry name" value="CheW-lke_dom"/>
</dbReference>
<dbReference type="RefSeq" id="WP_085052613.1">
    <property type="nucleotide sequence ID" value="NZ_LNQR01000070.1"/>
</dbReference>
<dbReference type="EMBL" id="LNQR01000070">
    <property type="protein sequence ID" value="KWT84078.1"/>
    <property type="molecule type" value="Genomic_DNA"/>
</dbReference>
<gene>
    <name evidence="2" type="ORF">ASN18_2005</name>
</gene>
<keyword evidence="3" id="KW-1185">Reference proteome</keyword>
<organism evidence="2 3">
    <name type="scientific">Candidatus Magnetominusculus xianensis</name>
    <dbReference type="NCBI Taxonomy" id="1748249"/>
    <lineage>
        <taxon>Bacteria</taxon>
        <taxon>Pseudomonadati</taxon>
        <taxon>Nitrospirota</taxon>
        <taxon>Nitrospiria</taxon>
        <taxon>Nitrospirales</taxon>
        <taxon>Nitrospiraceae</taxon>
        <taxon>Candidatus Magnetominusculus</taxon>
    </lineage>
</organism>
<accession>A0ABR5SFN7</accession>
<dbReference type="InterPro" id="IPR007439">
    <property type="entry name" value="Chemotax_Pase_CheZ"/>
</dbReference>
<dbReference type="SMART" id="SM00260">
    <property type="entry name" value="CheW"/>
    <property type="match status" value="1"/>
</dbReference>
<proteinExistence type="predicted"/>
<dbReference type="InterPro" id="IPR039315">
    <property type="entry name" value="CheW"/>
</dbReference>
<dbReference type="Pfam" id="PF01584">
    <property type="entry name" value="CheW"/>
    <property type="match status" value="1"/>
</dbReference>
<feature type="domain" description="CheW-like" evidence="1">
    <location>
        <begin position="1"/>
        <end position="142"/>
    </location>
</feature>
<dbReference type="Pfam" id="PF04344">
    <property type="entry name" value="CheZ"/>
    <property type="match status" value="1"/>
</dbReference>
<evidence type="ECO:0000313" key="3">
    <source>
        <dbReference type="Proteomes" id="UP000060487"/>
    </source>
</evidence>
<reference evidence="2 3" key="1">
    <citation type="submission" date="2015-11" db="EMBL/GenBank/DDBJ databases">
        <authorList>
            <person name="Lin W."/>
        </authorList>
    </citation>
    <scope>NUCLEOTIDE SEQUENCE [LARGE SCALE GENOMIC DNA]</scope>
    <source>
        <strain evidence="2 3">HCH-1</strain>
    </source>
</reference>
<dbReference type="SUPFAM" id="SSF50341">
    <property type="entry name" value="CheW-like"/>
    <property type="match status" value="1"/>
</dbReference>
<dbReference type="Gene3D" id="2.40.50.180">
    <property type="entry name" value="CheA-289, Domain 4"/>
    <property type="match status" value="1"/>
</dbReference>
<dbReference type="Proteomes" id="UP000060487">
    <property type="component" value="Unassembled WGS sequence"/>
</dbReference>
<evidence type="ECO:0000313" key="2">
    <source>
        <dbReference type="EMBL" id="KWT84078.1"/>
    </source>
</evidence>
<dbReference type="Gene3D" id="1.10.287.500">
    <property type="entry name" value="Helix hairpin bin"/>
    <property type="match status" value="1"/>
</dbReference>